<dbReference type="OMA" id="IMMLTEY"/>
<keyword evidence="1" id="KW-0472">Membrane</keyword>
<dbReference type="Proteomes" id="UP000594263">
    <property type="component" value="Unplaced"/>
</dbReference>
<accession>A0A7N0V1K2</accession>
<proteinExistence type="predicted"/>
<dbReference type="EnsemblPlants" id="Kaladp0094s0127.1.v1.1">
    <property type="protein sequence ID" value="Kaladp0094s0127.1.v1.1"/>
    <property type="gene ID" value="Kaladp0094s0127.v1.1"/>
</dbReference>
<keyword evidence="1" id="KW-1133">Transmembrane helix</keyword>
<evidence type="ECO:0000256" key="1">
    <source>
        <dbReference type="SAM" id="Phobius"/>
    </source>
</evidence>
<keyword evidence="1" id="KW-0812">Transmembrane</keyword>
<dbReference type="PANTHER" id="PTHR11697:SF230">
    <property type="entry name" value="ZINC FINGER, MYM DOMAIN CONTAINING 1"/>
    <property type="match status" value="1"/>
</dbReference>
<dbReference type="Gramene" id="Kaladp0094s0127.1.v1.1">
    <property type="protein sequence ID" value="Kaladp0094s0127.1.v1.1"/>
    <property type="gene ID" value="Kaladp0094s0127.v1.1"/>
</dbReference>
<organism evidence="2 3">
    <name type="scientific">Kalanchoe fedtschenkoi</name>
    <name type="common">Lavender scallops</name>
    <name type="synonym">South American air plant</name>
    <dbReference type="NCBI Taxonomy" id="63787"/>
    <lineage>
        <taxon>Eukaryota</taxon>
        <taxon>Viridiplantae</taxon>
        <taxon>Streptophyta</taxon>
        <taxon>Embryophyta</taxon>
        <taxon>Tracheophyta</taxon>
        <taxon>Spermatophyta</taxon>
        <taxon>Magnoliopsida</taxon>
        <taxon>eudicotyledons</taxon>
        <taxon>Gunneridae</taxon>
        <taxon>Pentapetalae</taxon>
        <taxon>Saxifragales</taxon>
        <taxon>Crassulaceae</taxon>
        <taxon>Kalanchoe</taxon>
    </lineage>
</organism>
<feature type="transmembrane region" description="Helical" evidence="1">
    <location>
        <begin position="131"/>
        <end position="154"/>
    </location>
</feature>
<sequence>MVTLFCKKHGIEVSDMNDYYVPHGRARCFFKKVKNYIIRVVMFLIIIDLQLLELNNQFNEVNVELLTSMTSLNPANSFVVFDKRKILKLVKFYSNDFTVADLMKIHFQLQNYINDLRNDVRFQQVKDLSCLSLYLLQNLILILTVATTSVGRMFSELNFVKNKK</sequence>
<dbReference type="PANTHER" id="PTHR11697">
    <property type="entry name" value="GENERAL TRANSCRIPTION FACTOR 2-RELATED ZINC FINGER PROTEIN"/>
    <property type="match status" value="1"/>
</dbReference>
<keyword evidence="3" id="KW-1185">Reference proteome</keyword>
<feature type="transmembrane region" description="Helical" evidence="1">
    <location>
        <begin position="36"/>
        <end position="52"/>
    </location>
</feature>
<dbReference type="InterPro" id="IPR055298">
    <property type="entry name" value="AtLOH3-like"/>
</dbReference>
<protein>
    <submittedName>
        <fullName evidence="2">Uncharacterized protein</fullName>
    </submittedName>
</protein>
<evidence type="ECO:0000313" key="2">
    <source>
        <dbReference type="EnsemblPlants" id="Kaladp0094s0127.1.v1.1"/>
    </source>
</evidence>
<name>A0A7N0V1K2_KALFE</name>
<evidence type="ECO:0000313" key="3">
    <source>
        <dbReference type="Proteomes" id="UP000594263"/>
    </source>
</evidence>
<dbReference type="AlphaFoldDB" id="A0A7N0V1K2"/>
<reference evidence="2" key="1">
    <citation type="submission" date="2021-01" db="UniProtKB">
        <authorList>
            <consortium name="EnsemblPlants"/>
        </authorList>
    </citation>
    <scope>IDENTIFICATION</scope>
</reference>